<evidence type="ECO:0000313" key="1">
    <source>
        <dbReference type="EMBL" id="KAF4681861.1"/>
    </source>
</evidence>
<organism evidence="1 2">
    <name type="scientific">Perkinsus olseni</name>
    <name type="common">Perkinsus atlanticus</name>
    <dbReference type="NCBI Taxonomy" id="32597"/>
    <lineage>
        <taxon>Eukaryota</taxon>
        <taxon>Sar</taxon>
        <taxon>Alveolata</taxon>
        <taxon>Perkinsozoa</taxon>
        <taxon>Perkinsea</taxon>
        <taxon>Perkinsida</taxon>
        <taxon>Perkinsidae</taxon>
        <taxon>Perkinsus</taxon>
    </lineage>
</organism>
<proteinExistence type="predicted"/>
<accession>A0A7J6NFR9</accession>
<protein>
    <submittedName>
        <fullName evidence="1">Uncharacterized protein</fullName>
    </submittedName>
</protein>
<dbReference type="Proteomes" id="UP000541610">
    <property type="component" value="Unassembled WGS sequence"/>
</dbReference>
<evidence type="ECO:0000313" key="2">
    <source>
        <dbReference type="Proteomes" id="UP000541610"/>
    </source>
</evidence>
<reference evidence="1 2" key="1">
    <citation type="submission" date="2020-04" db="EMBL/GenBank/DDBJ databases">
        <title>Perkinsus olseni comparative genomics.</title>
        <authorList>
            <person name="Bogema D.R."/>
        </authorList>
    </citation>
    <scope>NUCLEOTIDE SEQUENCE [LARGE SCALE GENOMIC DNA]</scope>
    <source>
        <strain evidence="1">00978-12</strain>
    </source>
</reference>
<dbReference type="EMBL" id="JABANP010000479">
    <property type="protein sequence ID" value="KAF4681861.1"/>
    <property type="molecule type" value="Genomic_DNA"/>
</dbReference>
<gene>
    <name evidence="1" type="ORF">FOZ60_011437</name>
</gene>
<comment type="caution">
    <text evidence="1">The sequence shown here is derived from an EMBL/GenBank/DDBJ whole genome shotgun (WGS) entry which is preliminary data.</text>
</comment>
<sequence>MPSIFQSGRPLFSRSSINVDKSDAAMDIGVPQSSNFNISEIMLVWFHVPMMEVDINCSSFFNPSSIFGEVSTSIASKHSSHLELMYLSTTKTLILLRQAAKSMSDVTTAFSFICVGPYSWEPEKTAAELLLQQMAAQQRSLVEHREKIAWLTVSHHRTQLCDPFFRLVFGEPQITTTASITSLVSEELRPRLRIDENTSSIYRGSVWVRSAPSVNLMSKKGQAMLLLYFHRHNHAKISKDARWLRDITWIIQACLWSITVAAVDVVVLEIVGVMYELSALKQTL</sequence>
<name>A0A7J6NFR9_PEROL</name>
<dbReference type="AlphaFoldDB" id="A0A7J6NFR9"/>